<dbReference type="STRING" id="1296100.A0A1B9G4W9"/>
<evidence type="ECO:0000256" key="1">
    <source>
        <dbReference type="ARBA" id="ARBA00001947"/>
    </source>
</evidence>
<evidence type="ECO:0000256" key="5">
    <source>
        <dbReference type="ARBA" id="ARBA00023002"/>
    </source>
</evidence>
<evidence type="ECO:0000259" key="7">
    <source>
        <dbReference type="SMART" id="SM00829"/>
    </source>
</evidence>
<dbReference type="Gene3D" id="3.90.180.10">
    <property type="entry name" value="Medium-chain alcohol dehydrogenases, catalytic domain"/>
    <property type="match status" value="1"/>
</dbReference>
<dbReference type="SMART" id="SM00829">
    <property type="entry name" value="PKS_ER"/>
    <property type="match status" value="1"/>
</dbReference>
<reference evidence="8" key="1">
    <citation type="submission" date="2013-07" db="EMBL/GenBank/DDBJ databases">
        <title>The Genome Sequence of Cryptococcus bestiolae CBS10118.</title>
        <authorList>
            <consortium name="The Broad Institute Genome Sequencing Platform"/>
            <person name="Cuomo C."/>
            <person name="Litvintseva A."/>
            <person name="Chen Y."/>
            <person name="Heitman J."/>
            <person name="Sun S."/>
            <person name="Springer D."/>
            <person name="Dromer F."/>
            <person name="Young S.K."/>
            <person name="Zeng Q."/>
            <person name="Gargeya S."/>
            <person name="Fitzgerald M."/>
            <person name="Abouelleil A."/>
            <person name="Alvarado L."/>
            <person name="Berlin A.M."/>
            <person name="Chapman S.B."/>
            <person name="Dewar J."/>
            <person name="Goldberg J."/>
            <person name="Griggs A."/>
            <person name="Gujja S."/>
            <person name="Hansen M."/>
            <person name="Howarth C."/>
            <person name="Imamovic A."/>
            <person name="Larimer J."/>
            <person name="McCowan C."/>
            <person name="Murphy C."/>
            <person name="Pearson M."/>
            <person name="Priest M."/>
            <person name="Roberts A."/>
            <person name="Saif S."/>
            <person name="Shea T."/>
            <person name="Sykes S."/>
            <person name="Wortman J."/>
            <person name="Nusbaum C."/>
            <person name="Birren B."/>
        </authorList>
    </citation>
    <scope>NUCLEOTIDE SEQUENCE [LARGE SCALE GENOMIC DNA]</scope>
    <source>
        <strain evidence="8">CBS 10118</strain>
    </source>
</reference>
<dbReference type="InterPro" id="IPR045306">
    <property type="entry name" value="SDH-like"/>
</dbReference>
<dbReference type="InterPro" id="IPR002328">
    <property type="entry name" value="ADH_Zn_CS"/>
</dbReference>
<dbReference type="Gene3D" id="3.40.50.720">
    <property type="entry name" value="NAD(P)-binding Rossmann-like Domain"/>
    <property type="match status" value="1"/>
</dbReference>
<sequence length="419" mass="44390">MSLEGKTSQTAIVCHDGNDLRTGMCSRRPDRPVAIVVVAMGRSSSSVRLSGEQREIPQPKDGEVQIQVAVTGLCGSDLHYYLHGANGIFKIREPLVLGHEAGGIISAVGPNVNSAFGLKVGDKVAMEVGVSCKSCKNCRKGRYNLCKNMRFASSAKTFPHLDGTLREVMTWPAELVYKLPPSLDLALAALAEPLSVVLHAWRRANLQPGAKVLVIGTGAVGLLACALARASGSTTVVAVDIEQGKLDFAQQQNWTTGTFCLPRGPRVSGLEALEAAEKSWKALKESDAVQSVEGLEDGFDAVFECTGVESCMQMAPMAAAIGTKVLYVGMGTKVLSLPCGPSLLSEVDLIGVFRYANTYPDALALLASGKLGDVGAMASHYYPLENAKDAFEDLKRGRDANGKTVIKPMVGNLKLVGKA</sequence>
<dbReference type="InterPro" id="IPR013149">
    <property type="entry name" value="ADH-like_C"/>
</dbReference>
<reference evidence="8" key="2">
    <citation type="submission" date="2014-01" db="EMBL/GenBank/DDBJ databases">
        <title>Evolution of pathogenesis and genome organization in the Tremellales.</title>
        <authorList>
            <person name="Cuomo C."/>
            <person name="Litvintseva A."/>
            <person name="Heitman J."/>
            <person name="Chen Y."/>
            <person name="Sun S."/>
            <person name="Springer D."/>
            <person name="Dromer F."/>
            <person name="Young S."/>
            <person name="Zeng Q."/>
            <person name="Chapman S."/>
            <person name="Gujja S."/>
            <person name="Saif S."/>
            <person name="Birren B."/>
        </authorList>
    </citation>
    <scope>NUCLEOTIDE SEQUENCE</scope>
    <source>
        <strain evidence="8">CBS 10118</strain>
    </source>
</reference>
<evidence type="ECO:0000256" key="3">
    <source>
        <dbReference type="ARBA" id="ARBA00022723"/>
    </source>
</evidence>
<dbReference type="PROSITE" id="PS00059">
    <property type="entry name" value="ADH_ZINC"/>
    <property type="match status" value="1"/>
</dbReference>
<evidence type="ECO:0000313" key="8">
    <source>
        <dbReference type="EMBL" id="OCF26053.1"/>
    </source>
</evidence>
<dbReference type="InterPro" id="IPR011032">
    <property type="entry name" value="GroES-like_sf"/>
</dbReference>
<feature type="domain" description="Enoyl reductase (ER)" evidence="7">
    <location>
        <begin position="42"/>
        <end position="406"/>
    </location>
</feature>
<dbReference type="PANTHER" id="PTHR43161:SF25">
    <property type="entry name" value="ALCOHOL DEHYDROGENASE, PUTATIVE (AFU_ORTHOLOGUE AFUA_1G14390)-RELATED"/>
    <property type="match status" value="1"/>
</dbReference>
<dbReference type="SUPFAM" id="SSF50129">
    <property type="entry name" value="GroES-like"/>
    <property type="match status" value="1"/>
</dbReference>
<dbReference type="AlphaFoldDB" id="A0A1B9G4W9"/>
<accession>A0A1B9G4W9</accession>
<dbReference type="OrthoDB" id="5363962at2759"/>
<organism evidence="8">
    <name type="scientific">Kwoniella bestiolae CBS 10118</name>
    <dbReference type="NCBI Taxonomy" id="1296100"/>
    <lineage>
        <taxon>Eukaryota</taxon>
        <taxon>Fungi</taxon>
        <taxon>Dikarya</taxon>
        <taxon>Basidiomycota</taxon>
        <taxon>Agaricomycotina</taxon>
        <taxon>Tremellomycetes</taxon>
        <taxon>Tremellales</taxon>
        <taxon>Cryptococcaceae</taxon>
        <taxon>Kwoniella</taxon>
    </lineage>
</organism>
<dbReference type="VEuPathDB" id="FungiDB:I302_03730"/>
<dbReference type="EMBL" id="KI894020">
    <property type="protein sequence ID" value="OCF26053.1"/>
    <property type="molecule type" value="Genomic_DNA"/>
</dbReference>
<keyword evidence="4 6" id="KW-0862">Zinc</keyword>
<protein>
    <submittedName>
        <fullName evidence="8">Xylitol dehydrogenase</fullName>
    </submittedName>
</protein>
<dbReference type="InterPro" id="IPR036291">
    <property type="entry name" value="NAD(P)-bd_dom_sf"/>
</dbReference>
<dbReference type="InterPro" id="IPR013154">
    <property type="entry name" value="ADH-like_N"/>
</dbReference>
<name>A0A1B9G4W9_9TREE</name>
<comment type="similarity">
    <text evidence="2 6">Belongs to the zinc-containing alcohol dehydrogenase family.</text>
</comment>
<dbReference type="Pfam" id="PF08240">
    <property type="entry name" value="ADH_N"/>
    <property type="match status" value="1"/>
</dbReference>
<dbReference type="PANTHER" id="PTHR43161">
    <property type="entry name" value="SORBITOL DEHYDROGENASE"/>
    <property type="match status" value="1"/>
</dbReference>
<keyword evidence="5" id="KW-0560">Oxidoreductase</keyword>
<evidence type="ECO:0000256" key="2">
    <source>
        <dbReference type="ARBA" id="ARBA00008072"/>
    </source>
</evidence>
<dbReference type="InterPro" id="IPR020843">
    <property type="entry name" value="ER"/>
</dbReference>
<keyword evidence="3 6" id="KW-0479">Metal-binding</keyword>
<dbReference type="SUPFAM" id="SSF51735">
    <property type="entry name" value="NAD(P)-binding Rossmann-fold domains"/>
    <property type="match status" value="1"/>
</dbReference>
<comment type="cofactor">
    <cofactor evidence="1 6">
        <name>Zn(2+)</name>
        <dbReference type="ChEBI" id="CHEBI:29105"/>
    </cofactor>
</comment>
<proteinExistence type="inferred from homology"/>
<dbReference type="Pfam" id="PF00107">
    <property type="entry name" value="ADH_zinc_N"/>
    <property type="match status" value="1"/>
</dbReference>
<dbReference type="GO" id="GO:0006062">
    <property type="term" value="P:sorbitol catabolic process"/>
    <property type="evidence" value="ECO:0007669"/>
    <property type="project" value="TreeGrafter"/>
</dbReference>
<dbReference type="CDD" id="cd05285">
    <property type="entry name" value="sorbitol_DH"/>
    <property type="match status" value="1"/>
</dbReference>
<gene>
    <name evidence="8" type="ORF">I302_03730</name>
</gene>
<dbReference type="GO" id="GO:0008270">
    <property type="term" value="F:zinc ion binding"/>
    <property type="evidence" value="ECO:0007669"/>
    <property type="project" value="InterPro"/>
</dbReference>
<evidence type="ECO:0000256" key="4">
    <source>
        <dbReference type="ARBA" id="ARBA00022833"/>
    </source>
</evidence>
<dbReference type="GO" id="GO:0003939">
    <property type="term" value="F:L-iditol 2-dehydrogenase (NAD+) activity"/>
    <property type="evidence" value="ECO:0007669"/>
    <property type="project" value="TreeGrafter"/>
</dbReference>
<evidence type="ECO:0000256" key="6">
    <source>
        <dbReference type="RuleBase" id="RU361277"/>
    </source>
</evidence>